<proteinExistence type="inferred from homology"/>
<feature type="domain" description="Type I restriction modification DNA specificity" evidence="4">
    <location>
        <begin position="21"/>
        <end position="199"/>
    </location>
</feature>
<dbReference type="AlphaFoldDB" id="A0A2S9SU77"/>
<accession>A0A2S9SU77</accession>
<dbReference type="PANTHER" id="PTHR30408">
    <property type="entry name" value="TYPE-1 RESTRICTION ENZYME ECOKI SPECIFICITY PROTEIN"/>
    <property type="match status" value="1"/>
</dbReference>
<sequence length="440" mass="49508">MKYKKYPSYKNSGVEWLGDIPEHWNQRKIKHFAQTIPGGTPSTTEPEYWDGDIPWLPSGAVQNCIINEDRVIKFITKKGLYSSATKYIKPNSTLIALTGATCSNIGYLTFKSTANQSVVGIVTQKSTSDKYVFYSLISQKSQILVKRTGGAQAGINEQDVKDIFISYPPIHEQEQIANFLDKATAKIDTLTEKQTKQIELLKEKRQAVISHAVTKGINPNIPMKDSGVEWLGVIPEHWKNSKLRHYLIGIKDGTHGTHPSVDNGKLLLSGKNIKNNQLEIKDNERQISLEEHKKITANGYPKKGDLLISVVGTIGQSCVYEYDYPSSFQRSVCFLRSNKGLDVKFLQYFFQSRIAQFQLVQQTNQSTIGGVYMGDIVELIISIPDSIIEQQQIINYLDEKTSKIDTLIEKSNKSIELLKEKRTALISACVTGKIDVRKEV</sequence>
<dbReference type="GO" id="GO:0003677">
    <property type="term" value="F:DNA binding"/>
    <property type="evidence" value="ECO:0007669"/>
    <property type="project" value="UniProtKB-KW"/>
</dbReference>
<dbReference type="GO" id="GO:0004519">
    <property type="term" value="F:endonuclease activity"/>
    <property type="evidence" value="ECO:0007669"/>
    <property type="project" value="UniProtKB-KW"/>
</dbReference>
<organism evidence="5 6">
    <name type="scientific">Aliarcobacter cryaerophilus</name>
    <dbReference type="NCBI Taxonomy" id="28198"/>
    <lineage>
        <taxon>Bacteria</taxon>
        <taxon>Pseudomonadati</taxon>
        <taxon>Campylobacterota</taxon>
        <taxon>Epsilonproteobacteria</taxon>
        <taxon>Campylobacterales</taxon>
        <taxon>Arcobacteraceae</taxon>
        <taxon>Aliarcobacter</taxon>
    </lineage>
</organism>
<keyword evidence="5" id="KW-0378">Hydrolase</keyword>
<name>A0A2S9SU77_9BACT</name>
<protein>
    <submittedName>
        <fullName evidence="5">Restriction endonuclease</fullName>
    </submittedName>
</protein>
<dbReference type="RefSeq" id="WP_105911412.1">
    <property type="nucleotide sequence ID" value="NZ_NXGH01000008.1"/>
</dbReference>
<keyword evidence="5" id="KW-0255">Endonuclease</keyword>
<comment type="similarity">
    <text evidence="1">Belongs to the type-I restriction system S methylase family.</text>
</comment>
<dbReference type="InterPro" id="IPR052021">
    <property type="entry name" value="Type-I_RS_S_subunit"/>
</dbReference>
<keyword evidence="5" id="KW-0540">Nuclease</keyword>
<keyword evidence="3" id="KW-0238">DNA-binding</keyword>
<dbReference type="EMBL" id="NXGH01000008">
    <property type="protein sequence ID" value="PRM90122.1"/>
    <property type="molecule type" value="Genomic_DNA"/>
</dbReference>
<dbReference type="Gene3D" id="3.90.220.20">
    <property type="entry name" value="DNA methylase specificity domains"/>
    <property type="match status" value="2"/>
</dbReference>
<dbReference type="InterPro" id="IPR000055">
    <property type="entry name" value="Restrct_endonuc_typeI_TRD"/>
</dbReference>
<evidence type="ECO:0000259" key="4">
    <source>
        <dbReference type="Pfam" id="PF01420"/>
    </source>
</evidence>
<dbReference type="GO" id="GO:0009307">
    <property type="term" value="P:DNA restriction-modification system"/>
    <property type="evidence" value="ECO:0007669"/>
    <property type="project" value="UniProtKB-KW"/>
</dbReference>
<evidence type="ECO:0000313" key="6">
    <source>
        <dbReference type="Proteomes" id="UP000238649"/>
    </source>
</evidence>
<comment type="caution">
    <text evidence="5">The sequence shown here is derived from an EMBL/GenBank/DDBJ whole genome shotgun (WGS) entry which is preliminary data.</text>
</comment>
<dbReference type="OrthoDB" id="5323932at2"/>
<keyword evidence="2" id="KW-0680">Restriction system</keyword>
<reference evidence="5 6" key="1">
    <citation type="submission" date="2017-09" db="EMBL/GenBank/DDBJ databases">
        <title>Reassesment of A. cryaerophilus.</title>
        <authorList>
            <person name="Perez-Cataluna A."/>
            <person name="Collado L."/>
            <person name="Salgado O."/>
            <person name="Lefinanco V."/>
            <person name="Figueras M.J."/>
        </authorList>
    </citation>
    <scope>NUCLEOTIDE SEQUENCE [LARGE SCALE GENOMIC DNA]</scope>
    <source>
        <strain evidence="5 6">LMG 9871</strain>
    </source>
</reference>
<dbReference type="Gene3D" id="1.10.287.1120">
    <property type="entry name" value="Bipartite methylase S protein"/>
    <property type="match status" value="1"/>
</dbReference>
<gene>
    <name evidence="5" type="ORF">CJ671_03865</name>
</gene>
<evidence type="ECO:0000256" key="1">
    <source>
        <dbReference type="ARBA" id="ARBA00010923"/>
    </source>
</evidence>
<dbReference type="Proteomes" id="UP000238649">
    <property type="component" value="Unassembled WGS sequence"/>
</dbReference>
<evidence type="ECO:0000313" key="5">
    <source>
        <dbReference type="EMBL" id="PRM90122.1"/>
    </source>
</evidence>
<feature type="domain" description="Type I restriction modification DNA specificity" evidence="4">
    <location>
        <begin position="276"/>
        <end position="416"/>
    </location>
</feature>
<dbReference type="SUPFAM" id="SSF116734">
    <property type="entry name" value="DNA methylase specificity domain"/>
    <property type="match status" value="2"/>
</dbReference>
<evidence type="ECO:0000256" key="3">
    <source>
        <dbReference type="ARBA" id="ARBA00023125"/>
    </source>
</evidence>
<dbReference type="PANTHER" id="PTHR30408:SF12">
    <property type="entry name" value="TYPE I RESTRICTION ENZYME MJAVIII SPECIFICITY SUBUNIT"/>
    <property type="match status" value="1"/>
</dbReference>
<evidence type="ECO:0000256" key="2">
    <source>
        <dbReference type="ARBA" id="ARBA00022747"/>
    </source>
</evidence>
<dbReference type="InterPro" id="IPR044946">
    <property type="entry name" value="Restrct_endonuc_typeI_TRD_sf"/>
</dbReference>
<dbReference type="Pfam" id="PF01420">
    <property type="entry name" value="Methylase_S"/>
    <property type="match status" value="2"/>
</dbReference>